<dbReference type="InterPro" id="IPR052179">
    <property type="entry name" value="DD-CPase-like"/>
</dbReference>
<sequence length="194" mass="21858">MNKQNPLDPPDYAPEDLREVEAAREFDRAPLREVAAGAYEQMFAAAAEEGIDLWVTTAYRDFAFQQALYEQRLSEDGAAAADRVSARPGHSEHQTGLAVDVADLEDRTCYLRACFGESAQGQWLAERSSEFGFLIRYPEGAEGITGFEYEPWHLRYVGRETAEDVTARGVTLEEYWGQPPAPNYDQPYQPNPQE</sequence>
<dbReference type="EMBL" id="VAWA01000005">
    <property type="protein sequence ID" value="TLP77162.1"/>
    <property type="molecule type" value="Genomic_DNA"/>
</dbReference>
<dbReference type="PANTHER" id="PTHR34385">
    <property type="entry name" value="D-ALANYL-D-ALANINE CARBOXYPEPTIDASE"/>
    <property type="match status" value="1"/>
</dbReference>
<evidence type="ECO:0000313" key="3">
    <source>
        <dbReference type="EMBL" id="TLP77162.1"/>
    </source>
</evidence>
<organism evidence="3 4">
    <name type="scientific">Nesterenkonia sphaerica</name>
    <dbReference type="NCBI Taxonomy" id="1804988"/>
    <lineage>
        <taxon>Bacteria</taxon>
        <taxon>Bacillati</taxon>
        <taxon>Actinomycetota</taxon>
        <taxon>Actinomycetes</taxon>
        <taxon>Micrococcales</taxon>
        <taxon>Micrococcaceae</taxon>
        <taxon>Nesterenkonia</taxon>
    </lineage>
</organism>
<dbReference type="CDD" id="cd14852">
    <property type="entry name" value="LD-carboxypeptidase"/>
    <property type="match status" value="1"/>
</dbReference>
<dbReference type="OrthoDB" id="9792074at2"/>
<proteinExistence type="predicted"/>
<evidence type="ECO:0000256" key="1">
    <source>
        <dbReference type="SAM" id="MobiDB-lite"/>
    </source>
</evidence>
<accession>A0A5R9AEF7</accession>
<feature type="region of interest" description="Disordered" evidence="1">
    <location>
        <begin position="174"/>
        <end position="194"/>
    </location>
</feature>
<keyword evidence="3" id="KW-0645">Protease</keyword>
<evidence type="ECO:0000259" key="2">
    <source>
        <dbReference type="Pfam" id="PF02557"/>
    </source>
</evidence>
<gene>
    <name evidence="3" type="ORF">FEF27_05585</name>
</gene>
<dbReference type="GO" id="GO:0006508">
    <property type="term" value="P:proteolysis"/>
    <property type="evidence" value="ECO:0007669"/>
    <property type="project" value="InterPro"/>
</dbReference>
<keyword evidence="3" id="KW-0121">Carboxypeptidase</keyword>
<protein>
    <submittedName>
        <fullName evidence="3">D-alanyl-D-alanine carboxypeptidase family protein</fullName>
    </submittedName>
</protein>
<dbReference type="Proteomes" id="UP000306544">
    <property type="component" value="Unassembled WGS sequence"/>
</dbReference>
<name>A0A5R9AEF7_9MICC</name>
<dbReference type="AlphaFoldDB" id="A0A5R9AEF7"/>
<evidence type="ECO:0000313" key="4">
    <source>
        <dbReference type="Proteomes" id="UP000306544"/>
    </source>
</evidence>
<keyword evidence="4" id="KW-1185">Reference proteome</keyword>
<dbReference type="PANTHER" id="PTHR34385:SF1">
    <property type="entry name" value="PEPTIDOGLYCAN L-ALANYL-D-GLUTAMATE ENDOPEPTIDASE CWLK"/>
    <property type="match status" value="1"/>
</dbReference>
<dbReference type="InterPro" id="IPR058193">
    <property type="entry name" value="VanY/YodJ_core_dom"/>
</dbReference>
<dbReference type="GO" id="GO:0004180">
    <property type="term" value="F:carboxypeptidase activity"/>
    <property type="evidence" value="ECO:0007669"/>
    <property type="project" value="UniProtKB-KW"/>
</dbReference>
<dbReference type="InterPro" id="IPR003709">
    <property type="entry name" value="VanY-like_core_dom"/>
</dbReference>
<dbReference type="SUPFAM" id="SSF55166">
    <property type="entry name" value="Hedgehog/DD-peptidase"/>
    <property type="match status" value="1"/>
</dbReference>
<keyword evidence="3" id="KW-0378">Hydrolase</keyword>
<feature type="domain" description="D-alanyl-D-alanine carboxypeptidase-like core" evidence="2">
    <location>
        <begin position="31"/>
        <end position="158"/>
    </location>
</feature>
<dbReference type="Pfam" id="PF02557">
    <property type="entry name" value="VanY"/>
    <property type="match status" value="1"/>
</dbReference>
<reference evidence="3 4" key="1">
    <citation type="submission" date="2019-05" db="EMBL/GenBank/DDBJ databases">
        <title>Nesterenkonia sp. GY239, isolated from the Southern Atlantic Ocean.</title>
        <authorList>
            <person name="Zhang G."/>
        </authorList>
    </citation>
    <scope>NUCLEOTIDE SEQUENCE [LARGE SCALE GENOMIC DNA]</scope>
    <source>
        <strain evidence="3 4">GY239</strain>
    </source>
</reference>
<dbReference type="InterPro" id="IPR009045">
    <property type="entry name" value="Zn_M74/Hedgehog-like"/>
</dbReference>
<dbReference type="Gene3D" id="3.30.1380.10">
    <property type="match status" value="1"/>
</dbReference>
<comment type="caution">
    <text evidence="3">The sequence shown here is derived from an EMBL/GenBank/DDBJ whole genome shotgun (WGS) entry which is preliminary data.</text>
</comment>